<dbReference type="Pfam" id="PF02780">
    <property type="entry name" value="Transketolase_C"/>
    <property type="match status" value="1"/>
</dbReference>
<dbReference type="FunFam" id="3.40.50.920:FF:000001">
    <property type="entry name" value="Pyruvate dehydrogenase E1 beta subunit"/>
    <property type="match status" value="1"/>
</dbReference>
<dbReference type="InterPro" id="IPR029061">
    <property type="entry name" value="THDP-binding"/>
</dbReference>
<evidence type="ECO:0000256" key="1">
    <source>
        <dbReference type="ARBA" id="ARBA00001964"/>
    </source>
</evidence>
<accession>A0A917HSV3</accession>
<comment type="cofactor">
    <cofactor evidence="1">
        <name>thiamine diphosphate</name>
        <dbReference type="ChEBI" id="CHEBI:58937"/>
    </cofactor>
</comment>
<sequence>MVMSKELAESRSAVKTNSLTVIQAINNGLNVMLGKDKHTLILGEDVGKNGGVFRATDGLQEKFGENRVVDTPLSEAGFVGAAVGMAFNGLRPIVEIQFLGFIYPAFEQIATHVTRTRTRTLGHYNLQMVIRAPYGSGVRSPEIHSDSVEAFFAHMPGIKVVCPSNAYDAKGLLIAAIEDPDPVLFLEPMRLYRGKREDVPEAKYSVELGKGKLVEQGDDVTVLAWGAMMPVALTATEQMRQHGITCDVIDLRTLYPLDKDIISESVQKTGRVVIVHEGHETGGVGSEIISIINNTSFLYLRAPMERVTGFDVPVPLFALENDYLPTPERVSQAIRKVVNF</sequence>
<evidence type="ECO:0000256" key="2">
    <source>
        <dbReference type="ARBA" id="ARBA00023002"/>
    </source>
</evidence>
<dbReference type="Proteomes" id="UP000622860">
    <property type="component" value="Unassembled WGS sequence"/>
</dbReference>
<dbReference type="GO" id="GO:0016491">
    <property type="term" value="F:oxidoreductase activity"/>
    <property type="evidence" value="ECO:0007669"/>
    <property type="project" value="UniProtKB-KW"/>
</dbReference>
<evidence type="ECO:0000256" key="3">
    <source>
        <dbReference type="ARBA" id="ARBA00023052"/>
    </source>
</evidence>
<dbReference type="FunFam" id="3.40.50.970:FF:000001">
    <property type="entry name" value="Pyruvate dehydrogenase E1 beta subunit"/>
    <property type="match status" value="1"/>
</dbReference>
<proteinExistence type="predicted"/>
<dbReference type="SUPFAM" id="SSF52518">
    <property type="entry name" value="Thiamin diphosphate-binding fold (THDP-binding)"/>
    <property type="match status" value="1"/>
</dbReference>
<gene>
    <name evidence="5" type="ORF">GCM10011398_37720</name>
</gene>
<dbReference type="SUPFAM" id="SSF52922">
    <property type="entry name" value="TK C-terminal domain-like"/>
    <property type="match status" value="1"/>
</dbReference>
<dbReference type="PANTHER" id="PTHR43257:SF2">
    <property type="entry name" value="PYRUVATE DEHYDROGENASE E1 COMPONENT SUBUNIT BETA"/>
    <property type="match status" value="1"/>
</dbReference>
<dbReference type="PANTHER" id="PTHR43257">
    <property type="entry name" value="PYRUVATE DEHYDROGENASE E1 COMPONENT BETA SUBUNIT"/>
    <property type="match status" value="1"/>
</dbReference>
<dbReference type="InterPro" id="IPR009014">
    <property type="entry name" value="Transketo_C/PFOR_II"/>
</dbReference>
<evidence type="ECO:0000313" key="5">
    <source>
        <dbReference type="EMBL" id="GGG88205.1"/>
    </source>
</evidence>
<protein>
    <submittedName>
        <fullName evidence="5">2-oxoisovalerate dehydrogenase subunit beta</fullName>
    </submittedName>
</protein>
<evidence type="ECO:0000259" key="4">
    <source>
        <dbReference type="SMART" id="SM00861"/>
    </source>
</evidence>
<dbReference type="EMBL" id="BMFR01000030">
    <property type="protein sequence ID" value="GGG88205.1"/>
    <property type="molecule type" value="Genomic_DNA"/>
</dbReference>
<name>A0A917HSV3_9BACI</name>
<comment type="caution">
    <text evidence="5">The sequence shown here is derived from an EMBL/GenBank/DDBJ whole genome shotgun (WGS) entry which is preliminary data.</text>
</comment>
<dbReference type="Pfam" id="PF02779">
    <property type="entry name" value="Transket_pyr"/>
    <property type="match status" value="1"/>
</dbReference>
<dbReference type="CDD" id="cd07036">
    <property type="entry name" value="TPP_PYR_E1-PDHc-beta_like"/>
    <property type="match status" value="1"/>
</dbReference>
<dbReference type="InterPro" id="IPR033248">
    <property type="entry name" value="Transketolase_C"/>
</dbReference>
<feature type="domain" description="Transketolase-like pyrimidine-binding" evidence="4">
    <location>
        <begin position="19"/>
        <end position="194"/>
    </location>
</feature>
<keyword evidence="3" id="KW-0786">Thiamine pyrophosphate</keyword>
<keyword evidence="2" id="KW-0560">Oxidoreductase</keyword>
<keyword evidence="6" id="KW-1185">Reference proteome</keyword>
<evidence type="ECO:0000313" key="6">
    <source>
        <dbReference type="Proteomes" id="UP000622860"/>
    </source>
</evidence>
<dbReference type="Gene3D" id="3.40.50.920">
    <property type="match status" value="1"/>
</dbReference>
<reference evidence="5" key="1">
    <citation type="journal article" date="2014" name="Int. J. Syst. Evol. Microbiol.">
        <title>Complete genome sequence of Corynebacterium casei LMG S-19264T (=DSM 44701T), isolated from a smear-ripened cheese.</title>
        <authorList>
            <consortium name="US DOE Joint Genome Institute (JGI-PGF)"/>
            <person name="Walter F."/>
            <person name="Albersmeier A."/>
            <person name="Kalinowski J."/>
            <person name="Ruckert C."/>
        </authorList>
    </citation>
    <scope>NUCLEOTIDE SEQUENCE</scope>
    <source>
        <strain evidence="5">CGMCC 1.12754</strain>
    </source>
</reference>
<organism evidence="5 6">
    <name type="scientific">Virgibacillus oceani</name>
    <dbReference type="NCBI Taxonomy" id="1479511"/>
    <lineage>
        <taxon>Bacteria</taxon>
        <taxon>Bacillati</taxon>
        <taxon>Bacillota</taxon>
        <taxon>Bacilli</taxon>
        <taxon>Bacillales</taxon>
        <taxon>Bacillaceae</taxon>
        <taxon>Virgibacillus</taxon>
    </lineage>
</organism>
<dbReference type="AlphaFoldDB" id="A0A917HSV3"/>
<dbReference type="SMART" id="SM00861">
    <property type="entry name" value="Transket_pyr"/>
    <property type="match status" value="1"/>
</dbReference>
<dbReference type="Gene3D" id="3.40.50.970">
    <property type="match status" value="1"/>
</dbReference>
<reference evidence="5" key="2">
    <citation type="submission" date="2020-09" db="EMBL/GenBank/DDBJ databases">
        <authorList>
            <person name="Sun Q."/>
            <person name="Zhou Y."/>
        </authorList>
    </citation>
    <scope>NUCLEOTIDE SEQUENCE</scope>
    <source>
        <strain evidence="5">CGMCC 1.12754</strain>
    </source>
</reference>
<dbReference type="InterPro" id="IPR005475">
    <property type="entry name" value="Transketolase-like_Pyr-bd"/>
</dbReference>